<accession>A0A540LEE7</accession>
<dbReference type="Proteomes" id="UP000315295">
    <property type="component" value="Unassembled WGS sequence"/>
</dbReference>
<feature type="domain" description="BHLH" evidence="6">
    <location>
        <begin position="117"/>
        <end position="166"/>
    </location>
</feature>
<dbReference type="EMBL" id="VIEB01000618">
    <property type="protein sequence ID" value="TQD84841.1"/>
    <property type="molecule type" value="Genomic_DNA"/>
</dbReference>
<name>A0A540LEE7_MALBA</name>
<dbReference type="GO" id="GO:0046983">
    <property type="term" value="F:protein dimerization activity"/>
    <property type="evidence" value="ECO:0007669"/>
    <property type="project" value="InterPro"/>
</dbReference>
<keyword evidence="8" id="KW-1185">Reference proteome</keyword>
<evidence type="ECO:0000313" key="7">
    <source>
        <dbReference type="EMBL" id="TQD84841.1"/>
    </source>
</evidence>
<gene>
    <name evidence="7" type="ORF">C1H46_029619</name>
</gene>
<dbReference type="InterPro" id="IPR031066">
    <property type="entry name" value="bHLH_ALC-like_plant"/>
</dbReference>
<evidence type="ECO:0000256" key="5">
    <source>
        <dbReference type="ARBA" id="ARBA00023242"/>
    </source>
</evidence>
<protein>
    <recommendedName>
        <fullName evidence="6">BHLH domain-containing protein</fullName>
    </recommendedName>
</protein>
<keyword evidence="2" id="KW-0805">Transcription regulation</keyword>
<proteinExistence type="predicted"/>
<dbReference type="STRING" id="106549.A0A540LEE7"/>
<dbReference type="GO" id="GO:0005634">
    <property type="term" value="C:nucleus"/>
    <property type="evidence" value="ECO:0007669"/>
    <property type="project" value="UniProtKB-SubCell"/>
</dbReference>
<dbReference type="Gene3D" id="4.10.280.10">
    <property type="entry name" value="Helix-loop-helix DNA-binding domain"/>
    <property type="match status" value="1"/>
</dbReference>
<evidence type="ECO:0000259" key="6">
    <source>
        <dbReference type="PROSITE" id="PS50888"/>
    </source>
</evidence>
<dbReference type="InterPro" id="IPR047265">
    <property type="entry name" value="PIF1-like_bHLH"/>
</dbReference>
<keyword evidence="3" id="KW-0238">DNA-binding</keyword>
<dbReference type="PANTHER" id="PTHR45855:SF73">
    <property type="entry name" value="TRANSCRIPTION FACTOR SPATULA"/>
    <property type="match status" value="1"/>
</dbReference>
<dbReference type="Pfam" id="PF00010">
    <property type="entry name" value="HLH"/>
    <property type="match status" value="1"/>
</dbReference>
<comment type="subcellular location">
    <subcellularLocation>
        <location evidence="1">Nucleus</location>
    </subcellularLocation>
</comment>
<reference evidence="7 8" key="1">
    <citation type="journal article" date="2019" name="G3 (Bethesda)">
        <title>Sequencing of a Wild Apple (Malus baccata) Genome Unravels the Differences Between Cultivated and Wild Apple Species Regarding Disease Resistance and Cold Tolerance.</title>
        <authorList>
            <person name="Chen X."/>
        </authorList>
    </citation>
    <scope>NUCLEOTIDE SEQUENCE [LARGE SCALE GENOMIC DNA]</scope>
    <source>
        <strain evidence="8">cv. Shandingzi</strain>
        <tissue evidence="7">Leaves</tissue>
    </source>
</reference>
<dbReference type="PANTHER" id="PTHR45855">
    <property type="entry name" value="TRANSCRIPTION FACTOR PIF1-RELATED"/>
    <property type="match status" value="1"/>
</dbReference>
<dbReference type="AlphaFoldDB" id="A0A540LEE7"/>
<keyword evidence="4" id="KW-0804">Transcription</keyword>
<dbReference type="SMART" id="SM00353">
    <property type="entry name" value="HLH"/>
    <property type="match status" value="1"/>
</dbReference>
<dbReference type="InterPro" id="IPR011598">
    <property type="entry name" value="bHLH_dom"/>
</dbReference>
<comment type="caution">
    <text evidence="7">The sequence shown here is derived from an EMBL/GenBank/DDBJ whole genome shotgun (WGS) entry which is preliminary data.</text>
</comment>
<dbReference type="CDD" id="cd11445">
    <property type="entry name" value="bHLH_AtPIF_like"/>
    <property type="match status" value="1"/>
</dbReference>
<dbReference type="SUPFAM" id="SSF47459">
    <property type="entry name" value="HLH, helix-loop-helix DNA-binding domain"/>
    <property type="match status" value="1"/>
</dbReference>
<dbReference type="PROSITE" id="PS50888">
    <property type="entry name" value="BHLH"/>
    <property type="match status" value="1"/>
</dbReference>
<dbReference type="InterPro" id="IPR036638">
    <property type="entry name" value="HLH_DNA-bd_sf"/>
</dbReference>
<keyword evidence="5" id="KW-0539">Nucleus</keyword>
<dbReference type="GO" id="GO:0003677">
    <property type="term" value="F:DNA binding"/>
    <property type="evidence" value="ECO:0007669"/>
    <property type="project" value="UniProtKB-KW"/>
</dbReference>
<organism evidence="7 8">
    <name type="scientific">Malus baccata</name>
    <name type="common">Siberian crab apple</name>
    <name type="synonym">Pyrus baccata</name>
    <dbReference type="NCBI Taxonomy" id="106549"/>
    <lineage>
        <taxon>Eukaryota</taxon>
        <taxon>Viridiplantae</taxon>
        <taxon>Streptophyta</taxon>
        <taxon>Embryophyta</taxon>
        <taxon>Tracheophyta</taxon>
        <taxon>Spermatophyta</taxon>
        <taxon>Magnoliopsida</taxon>
        <taxon>eudicotyledons</taxon>
        <taxon>Gunneridae</taxon>
        <taxon>Pentapetalae</taxon>
        <taxon>rosids</taxon>
        <taxon>fabids</taxon>
        <taxon>Rosales</taxon>
        <taxon>Rosaceae</taxon>
        <taxon>Amygdaloideae</taxon>
        <taxon>Maleae</taxon>
        <taxon>Malus</taxon>
    </lineage>
</organism>
<evidence type="ECO:0000256" key="1">
    <source>
        <dbReference type="ARBA" id="ARBA00004123"/>
    </source>
</evidence>
<evidence type="ECO:0000256" key="2">
    <source>
        <dbReference type="ARBA" id="ARBA00023015"/>
    </source>
</evidence>
<sequence>MGHPYEYDQYYKKATCSSSSSPAAQPHSASDDMSLFLQQILVRSSSSLASVVAQPGKAPQFLFSPSPSVGALLPGNLEHPCHSGFFGDEITAIDSSAAFVSAGNPNVSSSSFGASENEADEYDCESERRRSRINEKMKALQNLIPNSNKTDKASMLDEAIEYLKQLQLQVQMLSMRNGMSLHSLCLPGTLQPVQLSQMRMELGEEIRPLHLDMTNLFNLSNQCTAANESYVPDMSNVVNSETSFGLEPSIQAHLRPFQLPASSQEICREDLLQHQQINVNHSEMNLSGTATDSLPFNARVSDPKGTFDTRIIGRDRQEGGLLNTIEQYFHIDKKKGLEGCHQN</sequence>
<evidence type="ECO:0000256" key="3">
    <source>
        <dbReference type="ARBA" id="ARBA00023125"/>
    </source>
</evidence>
<evidence type="ECO:0000313" key="8">
    <source>
        <dbReference type="Proteomes" id="UP000315295"/>
    </source>
</evidence>
<evidence type="ECO:0000256" key="4">
    <source>
        <dbReference type="ARBA" id="ARBA00023163"/>
    </source>
</evidence>